<evidence type="ECO:0000256" key="6">
    <source>
        <dbReference type="SAM" id="MobiDB-lite"/>
    </source>
</evidence>
<dbReference type="Pfam" id="PF00415">
    <property type="entry name" value="RCC1"/>
    <property type="match status" value="2"/>
</dbReference>
<feature type="repeat" description="RCC1" evidence="4">
    <location>
        <begin position="149"/>
        <end position="230"/>
    </location>
</feature>
<dbReference type="InterPro" id="IPR000408">
    <property type="entry name" value="Reg_chr_condens"/>
</dbReference>
<evidence type="ECO:0000256" key="4">
    <source>
        <dbReference type="PROSITE-ProRule" id="PRU00235"/>
    </source>
</evidence>
<dbReference type="PROSITE" id="PS50199">
    <property type="entry name" value="ZF_RANBP2_2"/>
    <property type="match status" value="1"/>
</dbReference>
<dbReference type="Gene3D" id="2.130.10.30">
    <property type="entry name" value="Regulator of chromosome condensation 1/beta-lactamase-inhibitor protein II"/>
    <property type="match status" value="3"/>
</dbReference>
<dbReference type="PANTHER" id="PTHR45982:SF1">
    <property type="entry name" value="REGULATOR OF CHROMOSOME CONDENSATION"/>
    <property type="match status" value="1"/>
</dbReference>
<dbReference type="InterPro" id="IPR001876">
    <property type="entry name" value="Znf_RanBP2"/>
</dbReference>
<dbReference type="GO" id="GO:0005737">
    <property type="term" value="C:cytoplasm"/>
    <property type="evidence" value="ECO:0007669"/>
    <property type="project" value="TreeGrafter"/>
</dbReference>
<evidence type="ECO:0000259" key="7">
    <source>
        <dbReference type="PROSITE" id="PS50199"/>
    </source>
</evidence>
<proteinExistence type="predicted"/>
<feature type="region of interest" description="Disordered" evidence="6">
    <location>
        <begin position="27"/>
        <end position="57"/>
    </location>
</feature>
<evidence type="ECO:0000256" key="5">
    <source>
        <dbReference type="PROSITE-ProRule" id="PRU00322"/>
    </source>
</evidence>
<name>A0A976MB49_THEOR</name>
<feature type="region of interest" description="Disordered" evidence="6">
    <location>
        <begin position="518"/>
        <end position="554"/>
    </location>
</feature>
<dbReference type="PROSITE" id="PS50012">
    <property type="entry name" value="RCC1_3"/>
    <property type="match status" value="4"/>
</dbReference>
<evidence type="ECO:0000256" key="1">
    <source>
        <dbReference type="ARBA" id="ARBA00022723"/>
    </source>
</evidence>
<feature type="repeat" description="RCC1" evidence="4">
    <location>
        <begin position="231"/>
        <end position="291"/>
    </location>
</feature>
<organism evidence="8 9">
    <name type="scientific">Theileria orientalis</name>
    <dbReference type="NCBI Taxonomy" id="68886"/>
    <lineage>
        <taxon>Eukaryota</taxon>
        <taxon>Sar</taxon>
        <taxon>Alveolata</taxon>
        <taxon>Apicomplexa</taxon>
        <taxon>Aconoidasida</taxon>
        <taxon>Piroplasmida</taxon>
        <taxon>Theileriidae</taxon>
        <taxon>Theileria</taxon>
    </lineage>
</organism>
<accession>A0A976MB49</accession>
<dbReference type="PROSITE" id="PS01358">
    <property type="entry name" value="ZF_RANBP2_1"/>
    <property type="match status" value="1"/>
</dbReference>
<keyword evidence="3" id="KW-0862">Zinc</keyword>
<dbReference type="SUPFAM" id="SSF50985">
    <property type="entry name" value="RCC1/BLIP-II"/>
    <property type="match status" value="2"/>
</dbReference>
<reference evidence="8" key="1">
    <citation type="submission" date="2022-07" db="EMBL/GenBank/DDBJ databases">
        <title>Evaluation of T. orientalis genome assembly methods using nanopore sequencing and analysis of variation between genomes.</title>
        <authorList>
            <person name="Yam J."/>
            <person name="Micallef M.L."/>
            <person name="Liu M."/>
            <person name="Djordjevic S.P."/>
            <person name="Bogema D.R."/>
            <person name="Jenkins C."/>
        </authorList>
    </citation>
    <scope>NUCLEOTIDE SEQUENCE</scope>
    <source>
        <strain evidence="8">Goon Nure</strain>
    </source>
</reference>
<feature type="repeat" description="RCC1" evidence="4">
    <location>
        <begin position="445"/>
        <end position="497"/>
    </location>
</feature>
<dbReference type="PRINTS" id="PR00633">
    <property type="entry name" value="RCCNDNSATION"/>
</dbReference>
<gene>
    <name evidence="8" type="ORF">MACK_001893</name>
</gene>
<dbReference type="Proteomes" id="UP000244811">
    <property type="component" value="Chromosome 3"/>
</dbReference>
<dbReference type="InterPro" id="IPR051553">
    <property type="entry name" value="Ran_GTPase-activating"/>
</dbReference>
<dbReference type="GO" id="GO:0008270">
    <property type="term" value="F:zinc ion binding"/>
    <property type="evidence" value="ECO:0007669"/>
    <property type="project" value="UniProtKB-KW"/>
</dbReference>
<dbReference type="GO" id="GO:0005085">
    <property type="term" value="F:guanyl-nucleotide exchange factor activity"/>
    <property type="evidence" value="ECO:0007669"/>
    <property type="project" value="TreeGrafter"/>
</dbReference>
<feature type="repeat" description="RCC1" evidence="4">
    <location>
        <begin position="896"/>
        <end position="950"/>
    </location>
</feature>
<dbReference type="PROSITE" id="PS00626">
    <property type="entry name" value="RCC1_2"/>
    <property type="match status" value="1"/>
</dbReference>
<keyword evidence="1" id="KW-0479">Metal-binding</keyword>
<keyword evidence="2 5" id="KW-0863">Zinc-finger</keyword>
<evidence type="ECO:0000313" key="8">
    <source>
        <dbReference type="EMBL" id="UKK01080.1"/>
    </source>
</evidence>
<feature type="domain" description="RanBP2-type" evidence="7">
    <location>
        <begin position="1"/>
        <end position="27"/>
    </location>
</feature>
<dbReference type="EMBL" id="CP056070">
    <property type="protein sequence ID" value="UKK01080.1"/>
    <property type="molecule type" value="Genomic_DNA"/>
</dbReference>
<dbReference type="PANTHER" id="PTHR45982">
    <property type="entry name" value="REGULATOR OF CHROMOSOME CONDENSATION"/>
    <property type="match status" value="1"/>
</dbReference>
<dbReference type="AlphaFoldDB" id="A0A976MB49"/>
<feature type="compositionally biased region" description="Polar residues" evidence="6">
    <location>
        <begin position="369"/>
        <end position="390"/>
    </location>
</feature>
<feature type="region of interest" description="Disordered" evidence="6">
    <location>
        <begin position="352"/>
        <end position="425"/>
    </location>
</feature>
<feature type="compositionally biased region" description="Basic and acidic residues" evidence="6">
    <location>
        <begin position="527"/>
        <end position="549"/>
    </location>
</feature>
<sequence length="958" mass="106387">MWVCGVCLVTNEAVRKSCVCCGESNGQGGSVDENPSGDLPGQQKTNEIPPSAENPGSFTHEVEQYKVENRIRMTFKHEDLKHTTLFMSGSGEMEQIPYDCLDRHISPKTNEVEPVYECSIPMPLKDLPSSKIQAVECGALHTAFLTSAGLVYTYGCNDMGALGRLPPKTDKVQDVKEVENADGDDNDLPIEQQDSDKLAAWAREPAQVETKFRVKEISSGDNHTLMLSMLGEVYITGGFKDTSGSIGIADYTSTKELNKLGFYEVPVKVPISEPIQSIASGENHCVCLAEGGKTIYTFGSNEFCQLIMSDDEVQNPTDTDVDVSVEANLKLLLTWPQRRRVSDIIKQANIRSANVPPKSGDENEAHGNKNGTADTKSRPQSYNTRSTTNKKIVPSARRTRGNRNVRDSNTMSPSHKSSKRGRTDSEVVTRIFTGNCTTFFQTKSMMLYGVGRNGQGEVGVGREDLIIQYPTELEFFRGVEITQLRGGQFFTAALVEQRIFTWGMLSYLGLPKEYDTRDSTEELVAPKPEEPNKQEDVNKQEESNKQEDVKMEEDDEDIPLIDRSNLLTFTCHSEDPSTKKTVANGTISTILTNDQQPVPSEETLNANGQKKMVTLKIVQLKDGCFTGEGKYIQIPEPLFLKILNDDISKIPDKIRVKVDGESEPRVFGKVANFCEPPPGYKIPEHLLVKIDPVTKKPLSMSPEIKKIIKQDYPHQQMPNSVQTLQVLNPDHQIPQVQTPVQQSPQQLDQVQPLLQVPNPVQPSLQQLNPVQPLLQVPNPVQQMLHDPQMVNHQDQPLLHRPFFQEVKKKDPGIESDEIGGLGVGPPATKRRNVKGTQLKVEFQLGIERLIKFDYTKRYNDAFQNGKATEPILLPMIGPVNSIFTGADATFAILSNTSLYSWGSSQNYILGNGKDKFFEETPQMVPSEHFPGFKVVGGAGGAQHTAFIAEKLEPLVMAR</sequence>
<evidence type="ECO:0000256" key="2">
    <source>
        <dbReference type="ARBA" id="ARBA00022771"/>
    </source>
</evidence>
<protein>
    <recommendedName>
        <fullName evidence="7">RanBP2-type domain-containing protein</fullName>
    </recommendedName>
</protein>
<dbReference type="Pfam" id="PF13540">
    <property type="entry name" value="RCC1_2"/>
    <property type="match status" value="1"/>
</dbReference>
<dbReference type="InterPro" id="IPR009091">
    <property type="entry name" value="RCC1/BLIP-II"/>
</dbReference>
<evidence type="ECO:0000313" key="9">
    <source>
        <dbReference type="Proteomes" id="UP000244811"/>
    </source>
</evidence>
<evidence type="ECO:0000256" key="3">
    <source>
        <dbReference type="ARBA" id="ARBA00022833"/>
    </source>
</evidence>